<evidence type="ECO:0000256" key="1">
    <source>
        <dbReference type="ARBA" id="ARBA00010641"/>
    </source>
</evidence>
<dbReference type="SUPFAM" id="SSF88946">
    <property type="entry name" value="Sigma2 domain of RNA polymerase sigma factors"/>
    <property type="match status" value="1"/>
</dbReference>
<comment type="caution">
    <text evidence="7">The sequence shown here is derived from an EMBL/GenBank/DDBJ whole genome shotgun (WGS) entry which is preliminary data.</text>
</comment>
<evidence type="ECO:0000256" key="3">
    <source>
        <dbReference type="ARBA" id="ARBA00023082"/>
    </source>
</evidence>
<keyword evidence="2" id="KW-0805">Transcription regulation</keyword>
<dbReference type="InterPro" id="IPR036388">
    <property type="entry name" value="WH-like_DNA-bd_sf"/>
</dbReference>
<sequence length="189" mass="22228">MQDTLVTDILLLNLLAAGDQEAFQQIYEKYWYRLYRIIKAKVKVEAEAEEMVQDIFVDIWERRHRLEISDLKSYLYSAAKYKVLNYIKAQIIRRTYQKDRLETQVDCDSNTEQDLAFSDLKSAIANGIEDLPSKTRDIFNLNRLEDKSVKEVSLLLGIPERTVEYHVNKALSTLRIHLRDFTLLLILLL</sequence>
<gene>
    <name evidence="7" type="ORF">CLV98_11228</name>
</gene>
<accession>A0A316AG93</accession>
<dbReference type="RefSeq" id="WP_109676755.1">
    <property type="nucleotide sequence ID" value="NZ_QGDT01000012.1"/>
</dbReference>
<dbReference type="InterPro" id="IPR013324">
    <property type="entry name" value="RNA_pol_sigma_r3/r4-like"/>
</dbReference>
<comment type="similarity">
    <text evidence="1">Belongs to the sigma-70 factor family. ECF subfamily.</text>
</comment>
<dbReference type="InterPro" id="IPR014327">
    <property type="entry name" value="RNA_pol_sigma70_bacteroid"/>
</dbReference>
<evidence type="ECO:0000259" key="6">
    <source>
        <dbReference type="Pfam" id="PF08281"/>
    </source>
</evidence>
<evidence type="ECO:0000259" key="5">
    <source>
        <dbReference type="Pfam" id="PF04542"/>
    </source>
</evidence>
<keyword evidence="8" id="KW-1185">Reference proteome</keyword>
<dbReference type="GO" id="GO:0006352">
    <property type="term" value="P:DNA-templated transcription initiation"/>
    <property type="evidence" value="ECO:0007669"/>
    <property type="project" value="InterPro"/>
</dbReference>
<feature type="domain" description="RNA polymerase sigma-70 region 2" evidence="5">
    <location>
        <begin position="27"/>
        <end position="90"/>
    </location>
</feature>
<keyword evidence="4" id="KW-0804">Transcription</keyword>
<dbReference type="NCBIfam" id="TIGR02985">
    <property type="entry name" value="Sig70_bacteroi1"/>
    <property type="match status" value="1"/>
</dbReference>
<dbReference type="GO" id="GO:0003677">
    <property type="term" value="F:DNA binding"/>
    <property type="evidence" value="ECO:0007669"/>
    <property type="project" value="InterPro"/>
</dbReference>
<dbReference type="SUPFAM" id="SSF88659">
    <property type="entry name" value="Sigma3 and sigma4 domains of RNA polymerase sigma factors"/>
    <property type="match status" value="1"/>
</dbReference>
<dbReference type="AlphaFoldDB" id="A0A316AG93"/>
<feature type="domain" description="RNA polymerase sigma factor 70 region 4 type 2" evidence="6">
    <location>
        <begin position="125"/>
        <end position="174"/>
    </location>
</feature>
<dbReference type="Pfam" id="PF08281">
    <property type="entry name" value="Sigma70_r4_2"/>
    <property type="match status" value="1"/>
</dbReference>
<dbReference type="PANTHER" id="PTHR43133:SF46">
    <property type="entry name" value="RNA POLYMERASE SIGMA-70 FACTOR ECF SUBFAMILY"/>
    <property type="match status" value="1"/>
</dbReference>
<dbReference type="GO" id="GO:0016987">
    <property type="term" value="F:sigma factor activity"/>
    <property type="evidence" value="ECO:0007669"/>
    <property type="project" value="UniProtKB-KW"/>
</dbReference>
<dbReference type="OrthoDB" id="679904at2"/>
<dbReference type="InterPro" id="IPR007627">
    <property type="entry name" value="RNA_pol_sigma70_r2"/>
</dbReference>
<keyword evidence="3" id="KW-0731">Sigma factor</keyword>
<dbReference type="Pfam" id="PF04542">
    <property type="entry name" value="Sigma70_r2"/>
    <property type="match status" value="1"/>
</dbReference>
<evidence type="ECO:0000313" key="7">
    <source>
        <dbReference type="EMBL" id="PWJ55934.1"/>
    </source>
</evidence>
<dbReference type="InterPro" id="IPR013325">
    <property type="entry name" value="RNA_pol_sigma_r2"/>
</dbReference>
<dbReference type="Gene3D" id="1.10.10.10">
    <property type="entry name" value="Winged helix-like DNA-binding domain superfamily/Winged helix DNA-binding domain"/>
    <property type="match status" value="1"/>
</dbReference>
<dbReference type="InterPro" id="IPR014284">
    <property type="entry name" value="RNA_pol_sigma-70_dom"/>
</dbReference>
<dbReference type="EMBL" id="QGDT01000012">
    <property type="protein sequence ID" value="PWJ55934.1"/>
    <property type="molecule type" value="Genomic_DNA"/>
</dbReference>
<dbReference type="InterPro" id="IPR039425">
    <property type="entry name" value="RNA_pol_sigma-70-like"/>
</dbReference>
<name>A0A316AG93_9BACT</name>
<evidence type="ECO:0000256" key="4">
    <source>
        <dbReference type="ARBA" id="ARBA00023163"/>
    </source>
</evidence>
<proteinExistence type="inferred from homology"/>
<dbReference type="Gene3D" id="1.10.1740.10">
    <property type="match status" value="1"/>
</dbReference>
<dbReference type="InterPro" id="IPR013249">
    <property type="entry name" value="RNA_pol_sigma70_r4_t2"/>
</dbReference>
<dbReference type="NCBIfam" id="TIGR02937">
    <property type="entry name" value="sigma70-ECF"/>
    <property type="match status" value="1"/>
</dbReference>
<evidence type="ECO:0000313" key="8">
    <source>
        <dbReference type="Proteomes" id="UP000245880"/>
    </source>
</evidence>
<organism evidence="7 8">
    <name type="scientific">Dyadobacter jejuensis</name>
    <dbReference type="NCBI Taxonomy" id="1082580"/>
    <lineage>
        <taxon>Bacteria</taxon>
        <taxon>Pseudomonadati</taxon>
        <taxon>Bacteroidota</taxon>
        <taxon>Cytophagia</taxon>
        <taxon>Cytophagales</taxon>
        <taxon>Spirosomataceae</taxon>
        <taxon>Dyadobacter</taxon>
    </lineage>
</organism>
<evidence type="ECO:0000256" key="2">
    <source>
        <dbReference type="ARBA" id="ARBA00023015"/>
    </source>
</evidence>
<dbReference type="PANTHER" id="PTHR43133">
    <property type="entry name" value="RNA POLYMERASE ECF-TYPE SIGMA FACTO"/>
    <property type="match status" value="1"/>
</dbReference>
<dbReference type="Proteomes" id="UP000245880">
    <property type="component" value="Unassembled WGS sequence"/>
</dbReference>
<reference evidence="7 8" key="1">
    <citation type="submission" date="2018-03" db="EMBL/GenBank/DDBJ databases">
        <title>Genomic Encyclopedia of Archaeal and Bacterial Type Strains, Phase II (KMG-II): from individual species to whole genera.</title>
        <authorList>
            <person name="Goeker M."/>
        </authorList>
    </citation>
    <scope>NUCLEOTIDE SEQUENCE [LARGE SCALE GENOMIC DNA]</scope>
    <source>
        <strain evidence="7 8">DSM 100346</strain>
    </source>
</reference>
<protein>
    <submittedName>
        <fullName evidence="7">RNA polymerase sigma-70 factor (ECF subfamily)</fullName>
    </submittedName>
</protein>